<evidence type="ECO:0000259" key="2">
    <source>
        <dbReference type="Pfam" id="PF17775"/>
    </source>
</evidence>
<evidence type="ECO:0000256" key="1">
    <source>
        <dbReference type="HAMAP-Rule" id="MF_00612"/>
    </source>
</evidence>
<comment type="similarity">
    <text evidence="1">Belongs to the UPF0225 family.</text>
</comment>
<dbReference type="InterPro" id="IPR032710">
    <property type="entry name" value="NTF2-like_dom_sf"/>
</dbReference>
<protein>
    <recommendedName>
        <fullName evidence="1">UPF0225 protein NCTC10485_02928</fullName>
    </recommendedName>
</protein>
<proteinExistence type="inferred from homology"/>
<feature type="domain" description="YchJ-like middle NTF2-like" evidence="2">
    <location>
        <begin position="32"/>
        <end position="121"/>
    </location>
</feature>
<name>A0A3S4T1K3_MYCCI</name>
<accession>A0A3S4T1K3</accession>
<evidence type="ECO:0000313" key="4">
    <source>
        <dbReference type="Proteomes" id="UP000282551"/>
    </source>
</evidence>
<reference evidence="3 4" key="1">
    <citation type="submission" date="2018-12" db="EMBL/GenBank/DDBJ databases">
        <authorList>
            <consortium name="Pathogen Informatics"/>
        </authorList>
    </citation>
    <scope>NUCLEOTIDE SEQUENCE [LARGE SCALE GENOMIC DNA]</scope>
    <source>
        <strain evidence="3 4">NCTC10485</strain>
    </source>
</reference>
<evidence type="ECO:0000313" key="3">
    <source>
        <dbReference type="EMBL" id="VEG48629.1"/>
    </source>
</evidence>
<keyword evidence="4" id="KW-1185">Reference proteome</keyword>
<dbReference type="PANTHER" id="PTHR33747">
    <property type="entry name" value="UPF0225 PROTEIN SCO1677"/>
    <property type="match status" value="1"/>
</dbReference>
<dbReference type="AlphaFoldDB" id="A0A3S4T1K3"/>
<dbReference type="SUPFAM" id="SSF54427">
    <property type="entry name" value="NTF2-like"/>
    <property type="match status" value="1"/>
</dbReference>
<dbReference type="PANTHER" id="PTHR33747:SF1">
    <property type="entry name" value="ADENYLATE CYCLASE-ASSOCIATED CAP C-TERMINAL DOMAIN-CONTAINING PROTEIN"/>
    <property type="match status" value="1"/>
</dbReference>
<dbReference type="HAMAP" id="MF_00612">
    <property type="entry name" value="UPF0225"/>
    <property type="match status" value="1"/>
</dbReference>
<dbReference type="EMBL" id="LR134355">
    <property type="protein sequence ID" value="VEG48629.1"/>
    <property type="molecule type" value="Genomic_DNA"/>
</dbReference>
<sequence>MRSTDPCPCGNDSVFGHCCLPLHVGEHQAAGAEELMRARYSAYATGNPDYVWASWHPRTRPAQLDIDQGPQWLGLRIVDTVAGRPGDDQGEVEFIARHDEGVLHERSRFSVRAGRWFYVDGDLLP</sequence>
<dbReference type="OrthoDB" id="21421at2"/>
<dbReference type="InterPro" id="IPR023006">
    <property type="entry name" value="YchJ-like"/>
</dbReference>
<dbReference type="Pfam" id="PF17775">
    <property type="entry name" value="YchJ_M-like"/>
    <property type="match status" value="1"/>
</dbReference>
<dbReference type="Gene3D" id="3.10.450.50">
    <property type="match status" value="1"/>
</dbReference>
<gene>
    <name evidence="3" type="primary">ychJ</name>
    <name evidence="3" type="ORF">NCTC10485_02928</name>
</gene>
<organism evidence="3 4">
    <name type="scientific">Mycolicibacterium chitae</name>
    <name type="common">Mycobacterium chitae</name>
    <dbReference type="NCBI Taxonomy" id="1792"/>
    <lineage>
        <taxon>Bacteria</taxon>
        <taxon>Bacillati</taxon>
        <taxon>Actinomycetota</taxon>
        <taxon>Actinomycetes</taxon>
        <taxon>Mycobacteriales</taxon>
        <taxon>Mycobacteriaceae</taxon>
        <taxon>Mycolicibacterium</taxon>
    </lineage>
</organism>
<dbReference type="InterPro" id="IPR048469">
    <property type="entry name" value="YchJ-like_M"/>
</dbReference>
<dbReference type="Proteomes" id="UP000282551">
    <property type="component" value="Chromosome"/>
</dbReference>
<dbReference type="RefSeq" id="WP_126334411.1">
    <property type="nucleotide sequence ID" value="NZ_AP022604.1"/>
</dbReference>